<dbReference type="EMBL" id="CAUWAG010000006">
    <property type="protein sequence ID" value="CAJ2503730.1"/>
    <property type="molecule type" value="Genomic_DNA"/>
</dbReference>
<evidence type="ECO:0000313" key="2">
    <source>
        <dbReference type="EMBL" id="CAJ2503730.1"/>
    </source>
</evidence>
<gene>
    <name evidence="2" type="ORF">KHLLAP_LOCUS4198</name>
</gene>
<evidence type="ECO:0000313" key="3">
    <source>
        <dbReference type="Proteomes" id="UP001295740"/>
    </source>
</evidence>
<dbReference type="AlphaFoldDB" id="A0AAI8VFR0"/>
<accession>A0AAI8VFR0</accession>
<evidence type="ECO:0000256" key="1">
    <source>
        <dbReference type="SAM" id="MobiDB-lite"/>
    </source>
</evidence>
<keyword evidence="3" id="KW-1185">Reference proteome</keyword>
<proteinExistence type="predicted"/>
<dbReference type="Proteomes" id="UP001295740">
    <property type="component" value="Unassembled WGS sequence"/>
</dbReference>
<sequence length="210" mass="22961">MPPKKSTATTALGGALPGPAGNAVVLPAVVLALGGDLSAISATLAKAKNSRMVRGGVLCPERDCTVVRADVPKMKEHLIAGHAQKKTKKTKKVLTTEEKKAVMGVPDLTVEELKVFLCEEAQRNSQPTLGLDATSRLKHAGYFGTVDFDHGTAYSAPGWEEMQPRHHHLTRTSGVLEEEEERSRTADNWSMTQDSDEQYHYTDIVVMRRR</sequence>
<name>A0AAI8VFR0_9PEZI</name>
<reference evidence="2" key="1">
    <citation type="submission" date="2023-10" db="EMBL/GenBank/DDBJ databases">
        <authorList>
            <person name="Hackl T."/>
        </authorList>
    </citation>
    <scope>NUCLEOTIDE SEQUENCE</scope>
</reference>
<protein>
    <submittedName>
        <fullName evidence="2">Uu.00g111240.m01.CDS01</fullName>
    </submittedName>
</protein>
<feature type="region of interest" description="Disordered" evidence="1">
    <location>
        <begin position="170"/>
        <end position="190"/>
    </location>
</feature>
<organism evidence="2 3">
    <name type="scientific">Anthostomella pinea</name>
    <dbReference type="NCBI Taxonomy" id="933095"/>
    <lineage>
        <taxon>Eukaryota</taxon>
        <taxon>Fungi</taxon>
        <taxon>Dikarya</taxon>
        <taxon>Ascomycota</taxon>
        <taxon>Pezizomycotina</taxon>
        <taxon>Sordariomycetes</taxon>
        <taxon>Xylariomycetidae</taxon>
        <taxon>Xylariales</taxon>
        <taxon>Xylariaceae</taxon>
        <taxon>Anthostomella</taxon>
    </lineage>
</organism>
<comment type="caution">
    <text evidence="2">The sequence shown here is derived from an EMBL/GenBank/DDBJ whole genome shotgun (WGS) entry which is preliminary data.</text>
</comment>